<keyword evidence="1" id="KW-0472">Membrane</keyword>
<dbReference type="Proteomes" id="UP001163046">
    <property type="component" value="Unassembled WGS sequence"/>
</dbReference>
<keyword evidence="1" id="KW-1133">Transmembrane helix</keyword>
<comment type="caution">
    <text evidence="2">The sequence shown here is derived from an EMBL/GenBank/DDBJ whole genome shotgun (WGS) entry which is preliminary data.</text>
</comment>
<dbReference type="OrthoDB" id="5948018at2759"/>
<dbReference type="AlphaFoldDB" id="A0A9W9YNF9"/>
<dbReference type="EMBL" id="MU827319">
    <property type="protein sequence ID" value="KAJ7357728.1"/>
    <property type="molecule type" value="Genomic_DNA"/>
</dbReference>
<accession>A0A9W9YNF9</accession>
<name>A0A9W9YNF9_9CNID</name>
<organism evidence="2 3">
    <name type="scientific">Desmophyllum pertusum</name>
    <dbReference type="NCBI Taxonomy" id="174260"/>
    <lineage>
        <taxon>Eukaryota</taxon>
        <taxon>Metazoa</taxon>
        <taxon>Cnidaria</taxon>
        <taxon>Anthozoa</taxon>
        <taxon>Hexacorallia</taxon>
        <taxon>Scleractinia</taxon>
        <taxon>Caryophylliina</taxon>
        <taxon>Caryophylliidae</taxon>
        <taxon>Desmophyllum</taxon>
    </lineage>
</organism>
<keyword evidence="1" id="KW-0812">Transmembrane</keyword>
<keyword evidence="3" id="KW-1185">Reference proteome</keyword>
<proteinExistence type="predicted"/>
<sequence>MKGVGWCGCAGISFRDFFLSCPTLKHIKSMNLDPDRPLTLEDLENVKPIFISNAVVNRWRRTTSPAEPDYEALLMSPHGIERLDRPPHEREFEGKLMPEDIYLSDAMATSAAAVDHHMGALEVGEEIFKDLKVTLGIAMGTSLVGDPRKQKSRNLCLQIFPFFIEIIRVSPLLFAYGHYFFTGHDDYLTIGVFLFFFLLLLLTVLALVPTGSENPTRLERIARYFAVHTPYISYVRKTLGILNQGPNPPPVLRLSDGGHVENLGILPLLKLRLKRIVSVYGGRAASEQAFCDTLLNALEMARKKLRCSFTGMDGRDISEDIRVNLVERTPGNQPRSYRFKVHYFDKDPEGDGDHKVGESEVLFLAPRHPNKGIKMTEPMTWKDALNDIDEDLEESRWGSGPELLAKEVDRLTFCCCECCHGNTCQGFSEGICGAFPQHSTSNQFYTPTMFATYHREGYRACLEAKAAEFLNEQSTATLSVDRVRLEEVVDETTTSV</sequence>
<feature type="transmembrane region" description="Helical" evidence="1">
    <location>
        <begin position="187"/>
        <end position="208"/>
    </location>
</feature>
<evidence type="ECO:0000313" key="3">
    <source>
        <dbReference type="Proteomes" id="UP001163046"/>
    </source>
</evidence>
<protein>
    <submittedName>
        <fullName evidence="2">Uncharacterized protein</fullName>
    </submittedName>
</protein>
<reference evidence="2" key="1">
    <citation type="submission" date="2023-01" db="EMBL/GenBank/DDBJ databases">
        <title>Genome assembly of the deep-sea coral Lophelia pertusa.</title>
        <authorList>
            <person name="Herrera S."/>
            <person name="Cordes E."/>
        </authorList>
    </citation>
    <scope>NUCLEOTIDE SEQUENCE</scope>
    <source>
        <strain evidence="2">USNM1676648</strain>
        <tissue evidence="2">Polyp</tissue>
    </source>
</reference>
<feature type="transmembrane region" description="Helical" evidence="1">
    <location>
        <begin position="159"/>
        <end position="181"/>
    </location>
</feature>
<evidence type="ECO:0000313" key="2">
    <source>
        <dbReference type="EMBL" id="KAJ7357728.1"/>
    </source>
</evidence>
<evidence type="ECO:0000256" key="1">
    <source>
        <dbReference type="SAM" id="Phobius"/>
    </source>
</evidence>
<gene>
    <name evidence="2" type="ORF">OS493_023867</name>
</gene>